<dbReference type="AlphaFoldDB" id="A0A7Y2L5Z7"/>
<organism evidence="1 2">
    <name type="scientific">Caldanaerobacter subterraneus</name>
    <dbReference type="NCBI Taxonomy" id="911092"/>
    <lineage>
        <taxon>Bacteria</taxon>
        <taxon>Bacillati</taxon>
        <taxon>Bacillota</taxon>
        <taxon>Clostridia</taxon>
        <taxon>Thermoanaerobacterales</taxon>
        <taxon>Thermoanaerobacteraceae</taxon>
        <taxon>Caldanaerobacter</taxon>
    </lineage>
</organism>
<comment type="caution">
    <text evidence="1">The sequence shown here is derived from an EMBL/GenBank/DDBJ whole genome shotgun (WGS) entry which is preliminary data.</text>
</comment>
<dbReference type="RefSeq" id="WP_170270591.1">
    <property type="nucleotide sequence ID" value="NZ_JABEQB010000008.1"/>
</dbReference>
<reference evidence="1 2" key="1">
    <citation type="submission" date="2020-04" db="EMBL/GenBank/DDBJ databases">
        <title>Draft genome sequence of Caldanaerobacter sunterraneus. strain 1523vc isolated from Griffin hot spring, Kamchatka, Russia.</title>
        <authorList>
            <person name="Toshchakov S.V."/>
            <person name="Podosokorskaya O.A."/>
            <person name="Kublanov I.V."/>
            <person name="Korzhenkov A."/>
            <person name="Patrushev M.V."/>
        </authorList>
    </citation>
    <scope>NUCLEOTIDE SEQUENCE [LARGE SCALE GENOMIC DNA]</scope>
    <source>
        <strain evidence="1 2">1523vc</strain>
    </source>
</reference>
<dbReference type="Proteomes" id="UP000529861">
    <property type="component" value="Unassembled WGS sequence"/>
</dbReference>
<accession>A0A7Y2L5Z7</accession>
<dbReference type="EMBL" id="JABEQB010000008">
    <property type="protein sequence ID" value="NNG66394.1"/>
    <property type="molecule type" value="Genomic_DNA"/>
</dbReference>
<name>A0A7Y2L5Z7_9THEO</name>
<evidence type="ECO:0000313" key="1">
    <source>
        <dbReference type="EMBL" id="NNG66394.1"/>
    </source>
</evidence>
<gene>
    <name evidence="1" type="ORF">HKI81_03965</name>
</gene>
<protein>
    <submittedName>
        <fullName evidence="1">Uncharacterized protein</fullName>
    </submittedName>
</protein>
<sequence>MENLIKTFENYGMKVVLENDPRKEHDYLLFFPEVSQPGWFLLGKIKDNNLVIHQRIGMEGINFNLGDVNNIPEEYMEGLKEIYQKMEEGIRKEKEMEAFLMGE</sequence>
<evidence type="ECO:0000313" key="2">
    <source>
        <dbReference type="Proteomes" id="UP000529861"/>
    </source>
</evidence>
<proteinExistence type="predicted"/>